<proteinExistence type="predicted"/>
<evidence type="ECO:0000313" key="2">
    <source>
        <dbReference type="EMBL" id="MFC0559021.1"/>
    </source>
</evidence>
<dbReference type="RefSeq" id="WP_273848329.1">
    <property type="nucleotide sequence ID" value="NZ_JAQQWT010000066.1"/>
</dbReference>
<name>A0ABV6NE26_9BACI</name>
<protein>
    <submittedName>
        <fullName evidence="2">Uncharacterized protein</fullName>
    </submittedName>
</protein>
<accession>A0ABV6NE26</accession>
<dbReference type="EMBL" id="JBHLTR010000009">
    <property type="protein sequence ID" value="MFC0559021.1"/>
    <property type="molecule type" value="Genomic_DNA"/>
</dbReference>
<feature type="region of interest" description="Disordered" evidence="1">
    <location>
        <begin position="27"/>
        <end position="61"/>
    </location>
</feature>
<evidence type="ECO:0000256" key="1">
    <source>
        <dbReference type="SAM" id="MobiDB-lite"/>
    </source>
</evidence>
<dbReference type="Proteomes" id="UP001589833">
    <property type="component" value="Unassembled WGS sequence"/>
</dbReference>
<gene>
    <name evidence="2" type="ORF">ACFFH4_08150</name>
</gene>
<dbReference type="PROSITE" id="PS51257">
    <property type="entry name" value="PROKAR_LIPOPROTEIN"/>
    <property type="match status" value="1"/>
</dbReference>
<evidence type="ECO:0000313" key="3">
    <source>
        <dbReference type="Proteomes" id="UP001589833"/>
    </source>
</evidence>
<organism evidence="2 3">
    <name type="scientific">Halalkalibacter alkalisediminis</name>
    <dbReference type="NCBI Taxonomy" id="935616"/>
    <lineage>
        <taxon>Bacteria</taxon>
        <taxon>Bacillati</taxon>
        <taxon>Bacillota</taxon>
        <taxon>Bacilli</taxon>
        <taxon>Bacillales</taxon>
        <taxon>Bacillaceae</taxon>
        <taxon>Halalkalibacter</taxon>
    </lineage>
</organism>
<reference evidence="2 3" key="1">
    <citation type="submission" date="2024-09" db="EMBL/GenBank/DDBJ databases">
        <authorList>
            <person name="Sun Q."/>
            <person name="Mori K."/>
        </authorList>
    </citation>
    <scope>NUCLEOTIDE SEQUENCE [LARGE SCALE GENOMIC DNA]</scope>
    <source>
        <strain evidence="2 3">NCAIM B.02301</strain>
    </source>
</reference>
<comment type="caution">
    <text evidence="2">The sequence shown here is derived from an EMBL/GenBank/DDBJ whole genome shotgun (WGS) entry which is preliminary data.</text>
</comment>
<keyword evidence="3" id="KW-1185">Reference proteome</keyword>
<sequence>MKKVWIIGCMTLFLVACGQDGVQEDVSVEPKGGASEAETDTNTQNTDNEHEPGTKSVEGTDENGEQIIAYHFHDVESLPSAESFIEAVEAIFGADRYYYEYSQESISEFDKMIASNDRNDYMFSFDTKKGNVLRDYSRGIILDLELDPTYDPRMEMIDLIQYLKASDLIREFIPTDDSFQNDFYYTIRLYNARKPGMNYEEPAVTWRLRGRTITEMDFSDKKDILASIFRYGEYEGMFPPVD</sequence>